<evidence type="ECO:0000313" key="2">
    <source>
        <dbReference type="EMBL" id="UXE40312.1"/>
    </source>
</evidence>
<accession>A0A9Q9JKV3</accession>
<evidence type="ECO:0000256" key="1">
    <source>
        <dbReference type="SAM" id="SignalP"/>
    </source>
</evidence>
<name>A0A9Q9JKV3_RAOOR</name>
<dbReference type="Proteomes" id="UP001064206">
    <property type="component" value="Chromosome"/>
</dbReference>
<dbReference type="EMBL" id="CP104450">
    <property type="protein sequence ID" value="UXE40312.1"/>
    <property type="molecule type" value="Genomic_DNA"/>
</dbReference>
<keyword evidence="1" id="KW-0732">Signal</keyword>
<dbReference type="RefSeq" id="WP_223325918.1">
    <property type="nucleotide sequence ID" value="NZ_CP104450.1"/>
</dbReference>
<reference evidence="2" key="1">
    <citation type="submission" date="2022-09" db="EMBL/GenBank/DDBJ databases">
        <title>Multidrug resistance Raoultella ornithinolytica Strain MQB_Silv_108.</title>
        <authorList>
            <person name="Quintela-Baluja M."/>
        </authorList>
    </citation>
    <scope>NUCLEOTIDE SEQUENCE</scope>
    <source>
        <strain evidence="2">MQB_Silv_108</strain>
    </source>
</reference>
<sequence length="140" mass="15368">MAKIKKILISGMMLMVKKISLVGLSVLVLVSQSAFAADSQQWFPMATGQNVRMSAKGDSFRNIDGSSSLLVQYEDTEHKTVEYYKVSVKNSDCDNGYGKLNYFDLDGKFITKVDYVSSGRSVGAEVGDFICGVRKGLSQK</sequence>
<gene>
    <name evidence="2" type="ORF">N2J37_11475</name>
</gene>
<proteinExistence type="predicted"/>
<feature type="chain" id="PRO_5040272751" evidence="1">
    <location>
        <begin position="37"/>
        <end position="140"/>
    </location>
</feature>
<protein>
    <submittedName>
        <fullName evidence="2">Uncharacterized protein</fullName>
    </submittedName>
</protein>
<evidence type="ECO:0000313" key="3">
    <source>
        <dbReference type="Proteomes" id="UP001064206"/>
    </source>
</evidence>
<dbReference type="AlphaFoldDB" id="A0A9Q9JKV3"/>
<feature type="signal peptide" evidence="1">
    <location>
        <begin position="1"/>
        <end position="36"/>
    </location>
</feature>
<organism evidence="2 3">
    <name type="scientific">Raoultella ornithinolytica</name>
    <name type="common">Klebsiella ornithinolytica</name>
    <dbReference type="NCBI Taxonomy" id="54291"/>
    <lineage>
        <taxon>Bacteria</taxon>
        <taxon>Pseudomonadati</taxon>
        <taxon>Pseudomonadota</taxon>
        <taxon>Gammaproteobacteria</taxon>
        <taxon>Enterobacterales</taxon>
        <taxon>Enterobacteriaceae</taxon>
        <taxon>Klebsiella/Raoultella group</taxon>
        <taxon>Raoultella</taxon>
    </lineage>
</organism>